<dbReference type="EMBL" id="NJHN03000035">
    <property type="protein sequence ID" value="KAH9422878.1"/>
    <property type="molecule type" value="Genomic_DNA"/>
</dbReference>
<gene>
    <name evidence="1" type="ORF">DERP_008141</name>
</gene>
<evidence type="ECO:0000313" key="2">
    <source>
        <dbReference type="Proteomes" id="UP000887458"/>
    </source>
</evidence>
<reference evidence="1 2" key="1">
    <citation type="journal article" date="2018" name="J. Allergy Clin. Immunol.">
        <title>High-quality assembly of Dermatophagoides pteronyssinus genome and transcriptome reveals a wide range of novel allergens.</title>
        <authorList>
            <person name="Liu X.Y."/>
            <person name="Yang K.Y."/>
            <person name="Wang M.Q."/>
            <person name="Kwok J.S."/>
            <person name="Zeng X."/>
            <person name="Yang Z."/>
            <person name="Xiao X.J."/>
            <person name="Lau C.P."/>
            <person name="Li Y."/>
            <person name="Huang Z.M."/>
            <person name="Ba J.G."/>
            <person name="Yim A.K."/>
            <person name="Ouyang C.Y."/>
            <person name="Ngai S.M."/>
            <person name="Chan T.F."/>
            <person name="Leung E.L."/>
            <person name="Liu L."/>
            <person name="Liu Z.G."/>
            <person name="Tsui S.K."/>
        </authorList>
    </citation>
    <scope>NUCLEOTIDE SEQUENCE [LARGE SCALE GENOMIC DNA]</scope>
    <source>
        <strain evidence="1">Derp</strain>
    </source>
</reference>
<reference evidence="1 2" key="2">
    <citation type="journal article" date="2022" name="Mol. Biol. Evol.">
        <title>Comparative Genomics Reveals Insights into the Divergent Evolution of Astigmatic Mites and Household Pest Adaptations.</title>
        <authorList>
            <person name="Xiong Q."/>
            <person name="Wan A.T."/>
            <person name="Liu X."/>
            <person name="Fung C.S."/>
            <person name="Xiao X."/>
            <person name="Malainual N."/>
            <person name="Hou J."/>
            <person name="Wang L."/>
            <person name="Wang M."/>
            <person name="Yang K.Y."/>
            <person name="Cui Y."/>
            <person name="Leung E.L."/>
            <person name="Nong W."/>
            <person name="Shin S.K."/>
            <person name="Au S.W."/>
            <person name="Jeong K.Y."/>
            <person name="Chew F.T."/>
            <person name="Hui J.H."/>
            <person name="Leung T.F."/>
            <person name="Tungtrongchitr A."/>
            <person name="Zhong N."/>
            <person name="Liu Z."/>
            <person name="Tsui S.K."/>
        </authorList>
    </citation>
    <scope>NUCLEOTIDE SEQUENCE [LARGE SCALE GENOMIC DNA]</scope>
    <source>
        <strain evidence="1">Derp</strain>
    </source>
</reference>
<accession>A0ABQ8JJU8</accession>
<protein>
    <submittedName>
        <fullName evidence="1">Uncharacterized protein</fullName>
    </submittedName>
</protein>
<name>A0ABQ8JJU8_DERPT</name>
<sequence length="80" mass="9526">MIIIWNPKKNGEWDKEILDETGTCLFRNKQNDFLFRKVYGDEFLANDDHQCLYLGTFLTLNQIKGTHTQTYILQSYFKNS</sequence>
<proteinExistence type="predicted"/>
<comment type="caution">
    <text evidence="1">The sequence shown here is derived from an EMBL/GenBank/DDBJ whole genome shotgun (WGS) entry which is preliminary data.</text>
</comment>
<organism evidence="1 2">
    <name type="scientific">Dermatophagoides pteronyssinus</name>
    <name type="common">European house dust mite</name>
    <dbReference type="NCBI Taxonomy" id="6956"/>
    <lineage>
        <taxon>Eukaryota</taxon>
        <taxon>Metazoa</taxon>
        <taxon>Ecdysozoa</taxon>
        <taxon>Arthropoda</taxon>
        <taxon>Chelicerata</taxon>
        <taxon>Arachnida</taxon>
        <taxon>Acari</taxon>
        <taxon>Acariformes</taxon>
        <taxon>Sarcoptiformes</taxon>
        <taxon>Astigmata</taxon>
        <taxon>Psoroptidia</taxon>
        <taxon>Analgoidea</taxon>
        <taxon>Pyroglyphidae</taxon>
        <taxon>Dermatophagoidinae</taxon>
        <taxon>Dermatophagoides</taxon>
    </lineage>
</organism>
<dbReference type="Proteomes" id="UP000887458">
    <property type="component" value="Unassembled WGS sequence"/>
</dbReference>
<evidence type="ECO:0000313" key="1">
    <source>
        <dbReference type="EMBL" id="KAH9422878.1"/>
    </source>
</evidence>
<keyword evidence="2" id="KW-1185">Reference proteome</keyword>